<evidence type="ECO:0000259" key="9">
    <source>
        <dbReference type="Pfam" id="PF01467"/>
    </source>
</evidence>
<dbReference type="RefSeq" id="WP_216521940.1">
    <property type="nucleotide sequence ID" value="NZ_JAHLPM010000023.1"/>
</dbReference>
<evidence type="ECO:0000256" key="2">
    <source>
        <dbReference type="ARBA" id="ARBA00005019"/>
    </source>
</evidence>
<dbReference type="InterPro" id="IPR005248">
    <property type="entry name" value="NadD/NMNAT"/>
</dbReference>
<dbReference type="GO" id="GO:0004515">
    <property type="term" value="F:nicotinate-nucleotide adenylyltransferase activity"/>
    <property type="evidence" value="ECO:0007669"/>
    <property type="project" value="UniProtKB-EC"/>
</dbReference>
<comment type="catalytic activity">
    <reaction evidence="7 8">
        <text>nicotinate beta-D-ribonucleotide + ATP + H(+) = deamido-NAD(+) + diphosphate</text>
        <dbReference type="Rhea" id="RHEA:22860"/>
        <dbReference type="ChEBI" id="CHEBI:15378"/>
        <dbReference type="ChEBI" id="CHEBI:30616"/>
        <dbReference type="ChEBI" id="CHEBI:33019"/>
        <dbReference type="ChEBI" id="CHEBI:57502"/>
        <dbReference type="ChEBI" id="CHEBI:58437"/>
        <dbReference type="EC" id="2.7.7.18"/>
    </reaction>
</comment>
<keyword evidence="5 8" id="KW-0547">Nucleotide-binding</keyword>
<dbReference type="NCBIfam" id="TIGR00482">
    <property type="entry name" value="nicotinate (nicotinamide) nucleotide adenylyltransferase"/>
    <property type="match status" value="1"/>
</dbReference>
<keyword evidence="4 8" id="KW-0548">Nucleotidyltransferase</keyword>
<dbReference type="PANTHER" id="PTHR39321">
    <property type="entry name" value="NICOTINATE-NUCLEOTIDE ADENYLYLTRANSFERASE-RELATED"/>
    <property type="match status" value="1"/>
</dbReference>
<gene>
    <name evidence="8 10" type="primary">nadD</name>
    <name evidence="10" type="ORF">KQI42_18545</name>
</gene>
<evidence type="ECO:0000256" key="4">
    <source>
        <dbReference type="ARBA" id="ARBA00022695"/>
    </source>
</evidence>
<keyword evidence="8" id="KW-0520">NAD</keyword>
<accession>A0ABS6EAR5</accession>
<reference evidence="10 11" key="1">
    <citation type="submission" date="2021-06" db="EMBL/GenBank/DDBJ databases">
        <authorList>
            <person name="Sun Q."/>
            <person name="Li D."/>
        </authorList>
    </citation>
    <scope>NUCLEOTIDE SEQUENCE [LARGE SCALE GENOMIC DNA]</scope>
    <source>
        <strain evidence="10 11">MSJ-40</strain>
    </source>
</reference>
<dbReference type="Pfam" id="PF01467">
    <property type="entry name" value="CTP_transf_like"/>
    <property type="match status" value="1"/>
</dbReference>
<keyword evidence="11" id="KW-1185">Reference proteome</keyword>
<evidence type="ECO:0000313" key="10">
    <source>
        <dbReference type="EMBL" id="MBU5440011.1"/>
    </source>
</evidence>
<dbReference type="HAMAP" id="MF_00244">
    <property type="entry name" value="NaMN_adenylyltr"/>
    <property type="match status" value="1"/>
</dbReference>
<dbReference type="EC" id="2.7.7.18" evidence="8"/>
<dbReference type="InterPro" id="IPR004821">
    <property type="entry name" value="Cyt_trans-like"/>
</dbReference>
<feature type="domain" description="Cytidyltransferase-like" evidence="9">
    <location>
        <begin position="5"/>
        <end position="173"/>
    </location>
</feature>
<dbReference type="NCBIfam" id="NF000841">
    <property type="entry name" value="PRK00071.1-4"/>
    <property type="match status" value="1"/>
</dbReference>
<evidence type="ECO:0000256" key="7">
    <source>
        <dbReference type="ARBA" id="ARBA00048721"/>
    </source>
</evidence>
<evidence type="ECO:0000256" key="8">
    <source>
        <dbReference type="HAMAP-Rule" id="MF_00244"/>
    </source>
</evidence>
<name>A0ABS6EAR5_9FIRM</name>
<evidence type="ECO:0000313" key="11">
    <source>
        <dbReference type="Proteomes" id="UP000749471"/>
    </source>
</evidence>
<keyword evidence="3 8" id="KW-0808">Transferase</keyword>
<protein>
    <recommendedName>
        <fullName evidence="8">Probable nicotinate-nucleotide adenylyltransferase</fullName>
        <ecNumber evidence="8">2.7.7.18</ecNumber>
    </recommendedName>
    <alternativeName>
        <fullName evidence="8">Deamido-NAD(+) diphosphorylase</fullName>
    </alternativeName>
    <alternativeName>
        <fullName evidence="8">Deamido-NAD(+) pyrophosphorylase</fullName>
    </alternativeName>
    <alternativeName>
        <fullName evidence="8">Nicotinate mononucleotide adenylyltransferase</fullName>
        <shortName evidence="8">NaMN adenylyltransferase</shortName>
    </alternativeName>
</protein>
<comment type="pathway">
    <text evidence="2 8">Cofactor biosynthesis; NAD(+) biosynthesis; deamido-NAD(+) from nicotinate D-ribonucleotide: step 1/1.</text>
</comment>
<comment type="function">
    <text evidence="1 8">Catalyzes the reversible adenylation of nicotinate mononucleotide (NaMN) to nicotinic acid adenine dinucleotide (NaAD).</text>
</comment>
<evidence type="ECO:0000256" key="1">
    <source>
        <dbReference type="ARBA" id="ARBA00002324"/>
    </source>
</evidence>
<dbReference type="CDD" id="cd02165">
    <property type="entry name" value="NMNAT"/>
    <property type="match status" value="1"/>
</dbReference>
<sequence length="199" mass="23104">MKIGIMGGTFNPIHNGHLIMAEYTRYSLNLDKVLFIPTGKPPHKEIEEVAYLNHRLEMTVLATLSNSFFQVSSMEIERKNITYTIDTIEALKEEYPKDEFYFIIGADSLFEIEKWKDYKKLLGLCNFAVVERPNYNNDKIVEKIQNLKTLHNSNIVKVDSPLIEISSTEIRNRVNKGQSIKYLVPESVEDYITKYGLYK</sequence>
<organism evidence="10 11">
    <name type="scientific">Tissierella simiarum</name>
    <dbReference type="NCBI Taxonomy" id="2841534"/>
    <lineage>
        <taxon>Bacteria</taxon>
        <taxon>Bacillati</taxon>
        <taxon>Bacillota</taxon>
        <taxon>Tissierellia</taxon>
        <taxon>Tissierellales</taxon>
        <taxon>Tissierellaceae</taxon>
        <taxon>Tissierella</taxon>
    </lineage>
</organism>
<evidence type="ECO:0000256" key="5">
    <source>
        <dbReference type="ARBA" id="ARBA00022741"/>
    </source>
</evidence>
<keyword evidence="6 8" id="KW-0067">ATP-binding</keyword>
<dbReference type="EMBL" id="JAHLPM010000023">
    <property type="protein sequence ID" value="MBU5440011.1"/>
    <property type="molecule type" value="Genomic_DNA"/>
</dbReference>
<proteinExistence type="inferred from homology"/>
<evidence type="ECO:0000256" key="3">
    <source>
        <dbReference type="ARBA" id="ARBA00022679"/>
    </source>
</evidence>
<keyword evidence="8" id="KW-0662">Pyridine nucleotide biosynthesis</keyword>
<dbReference type="NCBIfam" id="NF000840">
    <property type="entry name" value="PRK00071.1-3"/>
    <property type="match status" value="1"/>
</dbReference>
<comment type="similarity">
    <text evidence="8">Belongs to the NadD family.</text>
</comment>
<evidence type="ECO:0000256" key="6">
    <source>
        <dbReference type="ARBA" id="ARBA00022840"/>
    </source>
</evidence>
<dbReference type="PANTHER" id="PTHR39321:SF3">
    <property type="entry name" value="PHOSPHOPANTETHEINE ADENYLYLTRANSFERASE"/>
    <property type="match status" value="1"/>
</dbReference>
<dbReference type="NCBIfam" id="TIGR00125">
    <property type="entry name" value="cyt_tran_rel"/>
    <property type="match status" value="1"/>
</dbReference>
<comment type="caution">
    <text evidence="10">The sequence shown here is derived from an EMBL/GenBank/DDBJ whole genome shotgun (WGS) entry which is preliminary data.</text>
</comment>
<dbReference type="Proteomes" id="UP000749471">
    <property type="component" value="Unassembled WGS sequence"/>
</dbReference>